<keyword evidence="5" id="KW-0472">Membrane</keyword>
<dbReference type="OrthoDB" id="1490014at2"/>
<feature type="signal peptide" evidence="6">
    <location>
        <begin position="1"/>
        <end position="24"/>
    </location>
</feature>
<sequence length="1388" mass="147500">MSQRFSFASFILLLLLPLLGPAQSRYPAPQVRAVAVAGGKFQLVGRSNGQPVSAQRYDAVKPFSGGFALVRIGTQWGFVNSRGMLVQPPAFDELTDFVEASTLARSGGTWKIVDTTGQVRRTFDAAWGPGPRGNSAPIAQPPVTRVLTPHPELPTRIQTSASTAAGQCPLNLDFEAGNFSNWRCFAGSVDDDGANNIVTVSPSSPINGRHTIITRSASNPLDYYGRFPLNPPDGSQYAVKLGNDNVSYGAERIRYVIHVPSPANEYSVHFQYAVVLENPDANSTGTPHADWEQPRFTAKLFDSASGEFLPCASFNYVASLVPGFQLSPITTGGLNSSPPGAPIRYKPWSSVYVNLSKYAGKTLYFEFTTSDCTLGGHFGYAYVDVSECGSAAKLTYNCIPPHETLLEGPPGFQSYQWWNQNFTQQLASSQNFSVNPGPTIGTGYWLIVKPFNNTDCNSCNCTDTLHVEANPVFPTAVAGPDKVICETGTATLGGGVAVPGNTYSWSPTTNLLSPTSPSTIYNGTANGTYILTVTDANNCTSKDTVDVSIQPKPVPGFTIANTALCAGDRFQFTNSSTVAAGTLSYLWHFGDGQTSTDLNPEHIYATGGPYTVKLVTTTGAGCKDSFSLPITVYRKPTPAFTLNAPGQCLTNNQFVFSNGSTLNGGTFTGVWNFGDNSSSTDANPTHSYALPGTYPVTLVLTSDRGCIDSLRRDMVVDPLPTAAFSINNPQQCLNGNSFALTNGSTAPNSTLSYVFHMSDGQPDQTVANPTVLFSSAGSYSIMLTVSTPNGCVQNVTHPVTVHPKPNPVFSINNPGQCLVGNQFIFTSSSSIGSGTYSIGWDLGDGTQSSQNSLVHTYSTAGNYTAQLLTVSDKGCKDSLRLPVAVHPMPAAAFTINNAAQCLNGNSFVLSNGSTVSTGTMTYQWSYSDGGSATQTNPVYSFAADGPYSIALAVTTDKGCTGSISKPVTVHPKPVPAFVPNTAQQCLRGNSYQFASNASIHGGTFTYLWHFGDGAISTLTNPTHVYTVGGPYSVRQVLTSDKGCKDSIDVPVNVVTNPLVSTGVTPRQQDLCEGDSLQLNGAGAVQYTWSPGNSLSCTACASPKAAPGTDQTYYVTGLDAVGCPGTDTVVITVRHPIQVTAAGIVLCSRVPGQLAAQGASTYSWTPATGLSNPALSNPTVVLDSTQVYQLVGYDSVHCFTDTVNVLVHVNPSPGVDVGPDLALPTGSVQQLQPVVTNGPIVSWTWLPTQDLSCSTCPNPTVSVHHDLFYVVKVVNNFGCRSSDTLRIAAFCKDAQVFVANAFTPNGDGVNDVLFPQATGIAKVKYFRVFNRWGELLFERTEFNPNDARWGWDGKIRGVAATPDVFTWTAQVVCENKVEYSLKGNVSILK</sequence>
<dbReference type="GO" id="GO:0005886">
    <property type="term" value="C:plasma membrane"/>
    <property type="evidence" value="ECO:0007669"/>
    <property type="project" value="TreeGrafter"/>
</dbReference>
<dbReference type="RefSeq" id="WP_131850272.1">
    <property type="nucleotide sequence ID" value="NZ_SKFH01000001.1"/>
</dbReference>
<dbReference type="Pfam" id="PF18911">
    <property type="entry name" value="PKD_4"/>
    <property type="match status" value="6"/>
</dbReference>
<feature type="domain" description="PKD" evidence="7">
    <location>
        <begin position="671"/>
        <end position="716"/>
    </location>
</feature>
<dbReference type="GO" id="GO:0005261">
    <property type="term" value="F:monoatomic cation channel activity"/>
    <property type="evidence" value="ECO:0007669"/>
    <property type="project" value="TreeGrafter"/>
</dbReference>
<evidence type="ECO:0000256" key="3">
    <source>
        <dbReference type="ARBA" id="ARBA00022737"/>
    </source>
</evidence>
<dbReference type="Proteomes" id="UP000295164">
    <property type="component" value="Unassembled WGS sequence"/>
</dbReference>
<protein>
    <submittedName>
        <fullName evidence="8">PKD domain-containing protein</fullName>
    </submittedName>
</protein>
<dbReference type="PANTHER" id="PTHR46730">
    <property type="entry name" value="POLYCYSTIN-1"/>
    <property type="match status" value="1"/>
</dbReference>
<dbReference type="CDD" id="cd00146">
    <property type="entry name" value="PKD"/>
    <property type="match status" value="4"/>
</dbReference>
<keyword evidence="3" id="KW-0677">Repeat</keyword>
<reference evidence="8 9" key="1">
    <citation type="submission" date="2019-03" db="EMBL/GenBank/DDBJ databases">
        <authorList>
            <person name="Kim M.K.M."/>
        </authorList>
    </citation>
    <scope>NUCLEOTIDE SEQUENCE [LARGE SCALE GENOMIC DNA]</scope>
    <source>
        <strain evidence="8 9">17J68-15</strain>
    </source>
</reference>
<evidence type="ECO:0000256" key="6">
    <source>
        <dbReference type="SAM" id="SignalP"/>
    </source>
</evidence>
<evidence type="ECO:0000256" key="4">
    <source>
        <dbReference type="ARBA" id="ARBA00022989"/>
    </source>
</evidence>
<name>A0A4R4E770_9BACT</name>
<feature type="chain" id="PRO_5020859989" evidence="6">
    <location>
        <begin position="25"/>
        <end position="1388"/>
    </location>
</feature>
<evidence type="ECO:0000313" key="8">
    <source>
        <dbReference type="EMBL" id="TCZ74917.1"/>
    </source>
</evidence>
<evidence type="ECO:0000259" key="7">
    <source>
        <dbReference type="PROSITE" id="PS50093"/>
    </source>
</evidence>
<dbReference type="GO" id="GO:0006816">
    <property type="term" value="P:calcium ion transport"/>
    <property type="evidence" value="ECO:0007669"/>
    <property type="project" value="TreeGrafter"/>
</dbReference>
<dbReference type="Pfam" id="PF14903">
    <property type="entry name" value="WG_beta_rep"/>
    <property type="match status" value="2"/>
</dbReference>
<feature type="domain" description="PKD" evidence="7">
    <location>
        <begin position="742"/>
        <end position="801"/>
    </location>
</feature>
<evidence type="ECO:0000256" key="2">
    <source>
        <dbReference type="ARBA" id="ARBA00022692"/>
    </source>
</evidence>
<keyword evidence="2" id="KW-0812">Transmembrane</keyword>
<keyword evidence="6" id="KW-0732">Signal</keyword>
<dbReference type="SUPFAM" id="SSF49299">
    <property type="entry name" value="PKD domain"/>
    <property type="match status" value="6"/>
</dbReference>
<keyword evidence="4" id="KW-1133">Transmembrane helix</keyword>
<evidence type="ECO:0000313" key="9">
    <source>
        <dbReference type="Proteomes" id="UP000295164"/>
    </source>
</evidence>
<comment type="caution">
    <text evidence="8">The sequence shown here is derived from an EMBL/GenBank/DDBJ whole genome shotgun (WGS) entry which is preliminary data.</text>
</comment>
<dbReference type="PANTHER" id="PTHR46730:SF4">
    <property type="entry name" value="POLYCYSTIC KIDNEY DISEASE PROTEIN 1-LIKE 1"/>
    <property type="match status" value="1"/>
</dbReference>
<dbReference type="InterPro" id="IPR022409">
    <property type="entry name" value="PKD/Chitinase_dom"/>
</dbReference>
<keyword evidence="9" id="KW-1185">Reference proteome</keyword>
<organism evidence="8 9">
    <name type="scientific">Flaviaesturariibacter aridisoli</name>
    <dbReference type="NCBI Taxonomy" id="2545761"/>
    <lineage>
        <taxon>Bacteria</taxon>
        <taxon>Pseudomonadati</taxon>
        <taxon>Bacteroidota</taxon>
        <taxon>Chitinophagia</taxon>
        <taxon>Chitinophagales</taxon>
        <taxon>Chitinophagaceae</taxon>
        <taxon>Flaviaestuariibacter</taxon>
    </lineage>
</organism>
<feature type="domain" description="PKD" evidence="7">
    <location>
        <begin position="1001"/>
        <end position="1058"/>
    </location>
</feature>
<dbReference type="EMBL" id="SKFH01000001">
    <property type="protein sequence ID" value="TCZ74917.1"/>
    <property type="molecule type" value="Genomic_DNA"/>
</dbReference>
<evidence type="ECO:0000256" key="5">
    <source>
        <dbReference type="ARBA" id="ARBA00023136"/>
    </source>
</evidence>
<feature type="domain" description="PKD" evidence="7">
    <location>
        <begin position="553"/>
        <end position="632"/>
    </location>
</feature>
<dbReference type="SMART" id="SM00089">
    <property type="entry name" value="PKD"/>
    <property type="match status" value="6"/>
</dbReference>
<accession>A0A4R4E770</accession>
<gene>
    <name evidence="8" type="ORF">E0486_01020</name>
</gene>
<feature type="domain" description="PKD" evidence="7">
    <location>
        <begin position="920"/>
        <end position="969"/>
    </location>
</feature>
<dbReference type="PROSITE" id="PS50093">
    <property type="entry name" value="PKD"/>
    <property type="match status" value="6"/>
</dbReference>
<dbReference type="Gene3D" id="2.60.40.10">
    <property type="entry name" value="Immunoglobulins"/>
    <property type="match status" value="6"/>
</dbReference>
<comment type="subcellular location">
    <subcellularLocation>
        <location evidence="1">Membrane</location>
        <topology evidence="1">Multi-pass membrane protein</topology>
    </subcellularLocation>
</comment>
<feature type="domain" description="PKD" evidence="7">
    <location>
        <begin position="806"/>
        <end position="885"/>
    </location>
</feature>
<dbReference type="Pfam" id="PF13585">
    <property type="entry name" value="CHU_C"/>
    <property type="match status" value="1"/>
</dbReference>
<evidence type="ECO:0000256" key="1">
    <source>
        <dbReference type="ARBA" id="ARBA00004141"/>
    </source>
</evidence>
<dbReference type="InterPro" id="IPR000601">
    <property type="entry name" value="PKD_dom"/>
</dbReference>
<dbReference type="InterPro" id="IPR032774">
    <property type="entry name" value="WG_beta_rep"/>
</dbReference>
<proteinExistence type="predicted"/>
<dbReference type="InterPro" id="IPR013783">
    <property type="entry name" value="Ig-like_fold"/>
</dbReference>
<dbReference type="InterPro" id="IPR035986">
    <property type="entry name" value="PKD_dom_sf"/>
</dbReference>